<feature type="compositionally biased region" description="Basic and acidic residues" evidence="1">
    <location>
        <begin position="265"/>
        <end position="296"/>
    </location>
</feature>
<feature type="region of interest" description="Disordered" evidence="1">
    <location>
        <begin position="265"/>
        <end position="298"/>
    </location>
</feature>
<evidence type="ECO:0000313" key="3">
    <source>
        <dbReference type="EMBL" id="KAJ2899444.1"/>
    </source>
</evidence>
<feature type="domain" description="CBF1-interacting co-repressor CIR N-terminal" evidence="2">
    <location>
        <begin position="10"/>
        <end position="46"/>
    </location>
</feature>
<organism evidence="3 4">
    <name type="scientific">Zalerion maritima</name>
    <dbReference type="NCBI Taxonomy" id="339359"/>
    <lineage>
        <taxon>Eukaryota</taxon>
        <taxon>Fungi</taxon>
        <taxon>Dikarya</taxon>
        <taxon>Ascomycota</taxon>
        <taxon>Pezizomycotina</taxon>
        <taxon>Sordariomycetes</taxon>
        <taxon>Lulworthiomycetidae</taxon>
        <taxon>Lulworthiales</taxon>
        <taxon>Lulworthiaceae</taxon>
        <taxon>Zalerion</taxon>
    </lineage>
</organism>
<dbReference type="SMART" id="SM01083">
    <property type="entry name" value="Cir_N"/>
    <property type="match status" value="1"/>
</dbReference>
<reference evidence="3" key="1">
    <citation type="submission" date="2022-07" db="EMBL/GenBank/DDBJ databases">
        <title>Draft genome sequence of Zalerion maritima ATCC 34329, a (micro)plastics degrading marine fungus.</title>
        <authorList>
            <person name="Paco A."/>
            <person name="Goncalves M.F.M."/>
            <person name="Rocha-Santos T.A.P."/>
            <person name="Alves A."/>
        </authorList>
    </citation>
    <scope>NUCLEOTIDE SEQUENCE</scope>
    <source>
        <strain evidence="3">ATCC 34329</strain>
    </source>
</reference>
<evidence type="ECO:0000313" key="4">
    <source>
        <dbReference type="Proteomes" id="UP001201980"/>
    </source>
</evidence>
<proteinExistence type="predicted"/>
<accession>A0AAD5RN31</accession>
<dbReference type="Proteomes" id="UP001201980">
    <property type="component" value="Unassembled WGS sequence"/>
</dbReference>
<feature type="compositionally biased region" description="Basic and acidic residues" evidence="1">
    <location>
        <begin position="211"/>
        <end position="226"/>
    </location>
</feature>
<feature type="region of interest" description="Disordered" evidence="1">
    <location>
        <begin position="36"/>
        <end position="105"/>
    </location>
</feature>
<dbReference type="AlphaFoldDB" id="A0AAD5RN31"/>
<keyword evidence="4" id="KW-1185">Reference proteome</keyword>
<feature type="region of interest" description="Disordered" evidence="1">
    <location>
        <begin position="204"/>
        <end position="228"/>
    </location>
</feature>
<feature type="compositionally biased region" description="Basic and acidic residues" evidence="1">
    <location>
        <begin position="145"/>
        <end position="170"/>
    </location>
</feature>
<dbReference type="InterPro" id="IPR019339">
    <property type="entry name" value="CIR_N_dom"/>
</dbReference>
<name>A0AAD5RN31_9PEZI</name>
<comment type="caution">
    <text evidence="3">The sequence shown here is derived from an EMBL/GenBank/DDBJ whole genome shotgun (WGS) entry which is preliminary data.</text>
</comment>
<sequence length="345" mass="39285">MPLHLLPKKSWNVYNTENVARVRADEAVAAAAEAAEEEHLQEEDAARRLAILRGEQPLPLSRPTELPDPSKPPKRSRDDGGKEHRARNKRPRKHHGEDDTDFELRLARGRQEQAYAAQSNLEVFKQSAQITDERGNISLFNVESSLKHRQEPNPEAESEKRKTLERHDPTLRFANASGKDKSVLAEDSPWYKTAASEVDALANATGTDAFGRPDRERQARDSRRLNMADPLSLMKQGAKMVREVRKERDREREDRERVIRQLKKEERQERRERKQESREARKRGEQECRNHEKETDMGGGIIIGNVATATPTGTIEEGTTGAEAEIVGATEVEEGITIRDTINRW</sequence>
<dbReference type="EMBL" id="JAKWBI020000197">
    <property type="protein sequence ID" value="KAJ2899444.1"/>
    <property type="molecule type" value="Genomic_DNA"/>
</dbReference>
<gene>
    <name evidence="3" type="ORF">MKZ38_003059</name>
</gene>
<dbReference type="PANTHER" id="PTHR22093">
    <property type="entry name" value="LEUKOCYTE RECEPTOR CLUSTER LRC MEMBER 1"/>
    <property type="match status" value="1"/>
</dbReference>
<feature type="compositionally biased region" description="Basic residues" evidence="1">
    <location>
        <begin position="84"/>
        <end position="94"/>
    </location>
</feature>
<protein>
    <submittedName>
        <fullName evidence="3">Homocitrate synthase</fullName>
    </submittedName>
</protein>
<evidence type="ECO:0000256" key="1">
    <source>
        <dbReference type="SAM" id="MobiDB-lite"/>
    </source>
</evidence>
<evidence type="ECO:0000259" key="2">
    <source>
        <dbReference type="SMART" id="SM01083"/>
    </source>
</evidence>
<dbReference type="InterPro" id="IPR039875">
    <property type="entry name" value="LENG1-like"/>
</dbReference>
<dbReference type="PANTHER" id="PTHR22093:SF0">
    <property type="entry name" value="LEUKOCYTE RECEPTOR CLUSTER MEMBER 1"/>
    <property type="match status" value="1"/>
</dbReference>
<feature type="region of interest" description="Disordered" evidence="1">
    <location>
        <begin position="142"/>
        <end position="181"/>
    </location>
</feature>